<accession>A0AAV8W5D9</accession>
<evidence type="ECO:0000313" key="10">
    <source>
        <dbReference type="EMBL" id="KAJ8921827.1"/>
    </source>
</evidence>
<keyword evidence="6 9" id="KW-1133">Transmembrane helix</keyword>
<evidence type="ECO:0000256" key="8">
    <source>
        <dbReference type="ARBA" id="ARBA00023180"/>
    </source>
</evidence>
<dbReference type="PRINTS" id="PR00173">
    <property type="entry name" value="EDTRNSPORT"/>
</dbReference>
<feature type="transmembrane region" description="Helical" evidence="9">
    <location>
        <begin position="266"/>
        <end position="289"/>
    </location>
</feature>
<organism evidence="10 11">
    <name type="scientific">Exocentrus adspersus</name>
    <dbReference type="NCBI Taxonomy" id="1586481"/>
    <lineage>
        <taxon>Eukaryota</taxon>
        <taxon>Metazoa</taxon>
        <taxon>Ecdysozoa</taxon>
        <taxon>Arthropoda</taxon>
        <taxon>Hexapoda</taxon>
        <taxon>Insecta</taxon>
        <taxon>Pterygota</taxon>
        <taxon>Neoptera</taxon>
        <taxon>Endopterygota</taxon>
        <taxon>Coleoptera</taxon>
        <taxon>Polyphaga</taxon>
        <taxon>Cucujiformia</taxon>
        <taxon>Chrysomeloidea</taxon>
        <taxon>Cerambycidae</taxon>
        <taxon>Lamiinae</taxon>
        <taxon>Acanthocinini</taxon>
        <taxon>Exocentrus</taxon>
    </lineage>
</organism>
<comment type="caution">
    <text evidence="10">The sequence shown here is derived from an EMBL/GenBank/DDBJ whole genome shotgun (WGS) entry which is preliminary data.</text>
</comment>
<dbReference type="GO" id="GO:0005313">
    <property type="term" value="F:L-glutamate transmembrane transporter activity"/>
    <property type="evidence" value="ECO:0007669"/>
    <property type="project" value="TreeGrafter"/>
</dbReference>
<dbReference type="PROSITE" id="PS00714">
    <property type="entry name" value="NA_DICARBOXYL_SYMP_2"/>
    <property type="match status" value="1"/>
</dbReference>
<evidence type="ECO:0000256" key="1">
    <source>
        <dbReference type="ARBA" id="ARBA00004141"/>
    </source>
</evidence>
<keyword evidence="8" id="KW-0325">Glycoprotein</keyword>
<dbReference type="InterPro" id="IPR050746">
    <property type="entry name" value="DAACS"/>
</dbReference>
<dbReference type="PANTHER" id="PTHR11958">
    <property type="entry name" value="SODIUM/DICARBOXYLATE SYMPORTER-RELATED"/>
    <property type="match status" value="1"/>
</dbReference>
<name>A0AAV8W5D9_9CUCU</name>
<dbReference type="GO" id="GO:0015175">
    <property type="term" value="F:neutral L-amino acid transmembrane transporter activity"/>
    <property type="evidence" value="ECO:0007669"/>
    <property type="project" value="TreeGrafter"/>
</dbReference>
<proteinExistence type="inferred from homology"/>
<evidence type="ECO:0000256" key="6">
    <source>
        <dbReference type="ARBA" id="ARBA00022989"/>
    </source>
</evidence>
<feature type="transmembrane region" description="Helical" evidence="9">
    <location>
        <begin position="230"/>
        <end position="251"/>
    </location>
</feature>
<keyword evidence="5 9" id="KW-0769">Symport</keyword>
<dbReference type="InterPro" id="IPR036458">
    <property type="entry name" value="Na:dicarbo_symporter_sf"/>
</dbReference>
<dbReference type="AlphaFoldDB" id="A0AAV8W5D9"/>
<dbReference type="Pfam" id="PF00375">
    <property type="entry name" value="SDF"/>
    <property type="match status" value="1"/>
</dbReference>
<reference evidence="10 11" key="1">
    <citation type="journal article" date="2023" name="Insect Mol. Biol.">
        <title>Genome sequencing provides insights into the evolution of gene families encoding plant cell wall-degrading enzymes in longhorned beetles.</title>
        <authorList>
            <person name="Shin N.R."/>
            <person name="Okamura Y."/>
            <person name="Kirsch R."/>
            <person name="Pauchet Y."/>
        </authorList>
    </citation>
    <scope>NUCLEOTIDE SEQUENCE [LARGE SCALE GENOMIC DNA]</scope>
    <source>
        <strain evidence="10">EAD_L_NR</strain>
    </source>
</reference>
<evidence type="ECO:0000256" key="2">
    <source>
        <dbReference type="ARBA" id="ARBA00006148"/>
    </source>
</evidence>
<evidence type="ECO:0000313" key="11">
    <source>
        <dbReference type="Proteomes" id="UP001159042"/>
    </source>
</evidence>
<dbReference type="Proteomes" id="UP001159042">
    <property type="component" value="Unassembled WGS sequence"/>
</dbReference>
<dbReference type="SUPFAM" id="SSF118215">
    <property type="entry name" value="Proton glutamate symport protein"/>
    <property type="match status" value="1"/>
</dbReference>
<keyword evidence="4 9" id="KW-0812">Transmembrane</keyword>
<evidence type="ECO:0000256" key="7">
    <source>
        <dbReference type="ARBA" id="ARBA00023136"/>
    </source>
</evidence>
<sequence length="482" mass="51718">MVHHNFDAVTSKNKPQGNKYWACFKSNLLVILTLCGVFLGIILGVSLRGNDWTPKQQEYVGYVGDVFLQMLKSLIVPLIVSSLVSAIANLDLSLSGKIARRAVCYYLTTTPMAVVLGMILVVTIKPGKGNVGDWDTDPNGTKSNANTADTLLDLVKNLFPPNLIEACIFQHRTVSLNDTTKSETEIIQTTNILGLVAASVGIGIALAQLGEETKTLANFFHSLMAVMMKVTTWVIWLSPVGVMFLVAYQILQMKDMGLVLESLGKYFGTVCLGLFIHGFVVLPTIYYILTRKNPVTFIMGLAQAIATAFGTASSSATLPVTIRCLEDNLGVDTRVARFCLPIGSTINMDGTGLYEAVAAIFIAQVRNVDLGIGKLIAISITATAASIGAAGIPQAGLVTLVMVLDTVGLDAGDVTLILALDWLLDRFRTAINVMGDSFGAAVVNHLSRKELLALHKEVPEVKTVVEEPVSCDVVPDPEKSVT</sequence>
<dbReference type="InterPro" id="IPR018107">
    <property type="entry name" value="Na-dicarboxylate_symporter_CS"/>
</dbReference>
<keyword evidence="11" id="KW-1185">Reference proteome</keyword>
<keyword evidence="3 9" id="KW-0813">Transport</keyword>
<keyword evidence="7 9" id="KW-0472">Membrane</keyword>
<dbReference type="InterPro" id="IPR001991">
    <property type="entry name" value="Na-dicarboxylate_symporter"/>
</dbReference>
<dbReference type="Gene3D" id="1.10.3860.10">
    <property type="entry name" value="Sodium:dicarboxylate symporter"/>
    <property type="match status" value="1"/>
</dbReference>
<protein>
    <recommendedName>
        <fullName evidence="9">Amino acid transporter</fullName>
    </recommendedName>
</protein>
<evidence type="ECO:0000256" key="4">
    <source>
        <dbReference type="ARBA" id="ARBA00022692"/>
    </source>
</evidence>
<evidence type="ECO:0000256" key="5">
    <source>
        <dbReference type="ARBA" id="ARBA00022847"/>
    </source>
</evidence>
<evidence type="ECO:0000256" key="9">
    <source>
        <dbReference type="RuleBase" id="RU361216"/>
    </source>
</evidence>
<comment type="similarity">
    <text evidence="2 9">Belongs to the dicarboxylate/amino acid:cation symporter (DAACS) (TC 2.A.23) family.</text>
</comment>
<dbReference type="GO" id="GO:0005886">
    <property type="term" value="C:plasma membrane"/>
    <property type="evidence" value="ECO:0007669"/>
    <property type="project" value="TreeGrafter"/>
</dbReference>
<evidence type="ECO:0000256" key="3">
    <source>
        <dbReference type="ARBA" id="ARBA00022448"/>
    </source>
</evidence>
<comment type="subcellular location">
    <subcellularLocation>
        <location evidence="1 9">Membrane</location>
        <topology evidence="1 9">Multi-pass membrane protein</topology>
    </subcellularLocation>
</comment>
<dbReference type="PANTHER" id="PTHR11958:SF63">
    <property type="entry name" value="AMINO ACID TRANSPORTER"/>
    <property type="match status" value="1"/>
</dbReference>
<feature type="transmembrane region" description="Helical" evidence="9">
    <location>
        <begin position="186"/>
        <end position="209"/>
    </location>
</feature>
<dbReference type="GO" id="GO:0015501">
    <property type="term" value="F:glutamate:sodium symporter activity"/>
    <property type="evidence" value="ECO:0007669"/>
    <property type="project" value="TreeGrafter"/>
</dbReference>
<feature type="transmembrane region" description="Helical" evidence="9">
    <location>
        <begin position="102"/>
        <end position="124"/>
    </location>
</feature>
<feature type="transmembrane region" description="Helical" evidence="9">
    <location>
        <begin position="28"/>
        <end position="47"/>
    </location>
</feature>
<gene>
    <name evidence="10" type="ORF">NQ315_008459</name>
</gene>
<dbReference type="EMBL" id="JANEYG010000008">
    <property type="protein sequence ID" value="KAJ8921827.1"/>
    <property type="molecule type" value="Genomic_DNA"/>
</dbReference>
<feature type="transmembrane region" description="Helical" evidence="9">
    <location>
        <begin position="67"/>
        <end position="90"/>
    </location>
</feature>